<proteinExistence type="predicted"/>
<reference evidence="2" key="1">
    <citation type="submission" date="2016-03" db="EMBL/GenBank/DDBJ databases">
        <authorList>
            <person name="Guldener U."/>
        </authorList>
    </citation>
    <scope>NUCLEOTIDE SEQUENCE [LARGE SCALE GENOMIC DNA]</scope>
    <source>
        <strain evidence="2">04CH-RAC-A.6.1</strain>
    </source>
</reference>
<name>A0A1E1L0K7_9HELO</name>
<protein>
    <submittedName>
        <fullName evidence="1">Uncharacterized protein</fullName>
    </submittedName>
</protein>
<organism evidence="1 2">
    <name type="scientific">Rhynchosporium agropyri</name>
    <dbReference type="NCBI Taxonomy" id="914238"/>
    <lineage>
        <taxon>Eukaryota</taxon>
        <taxon>Fungi</taxon>
        <taxon>Dikarya</taxon>
        <taxon>Ascomycota</taxon>
        <taxon>Pezizomycotina</taxon>
        <taxon>Leotiomycetes</taxon>
        <taxon>Helotiales</taxon>
        <taxon>Ploettnerulaceae</taxon>
        <taxon>Rhynchosporium</taxon>
    </lineage>
</organism>
<dbReference type="EMBL" id="FJUX01000066">
    <property type="protein sequence ID" value="CZT04016.1"/>
    <property type="molecule type" value="Genomic_DNA"/>
</dbReference>
<keyword evidence="2" id="KW-1185">Reference proteome</keyword>
<evidence type="ECO:0000313" key="1">
    <source>
        <dbReference type="EMBL" id="CZT04016.1"/>
    </source>
</evidence>
<dbReference type="AlphaFoldDB" id="A0A1E1L0K7"/>
<accession>A0A1E1L0K7</accession>
<gene>
    <name evidence="1" type="ORF">RAG0_10608</name>
</gene>
<evidence type="ECO:0000313" key="2">
    <source>
        <dbReference type="Proteomes" id="UP000178912"/>
    </source>
</evidence>
<dbReference type="Proteomes" id="UP000178912">
    <property type="component" value="Unassembled WGS sequence"/>
</dbReference>
<sequence>MTLYKSTATRTSFSPQNSWVCSELPIVRSAYKRPPENSQVIIPNTSFNAPDIPVRATT</sequence>